<comment type="caution">
    <text evidence="1">The sequence shown here is derived from an EMBL/GenBank/DDBJ whole genome shotgun (WGS) entry which is preliminary data.</text>
</comment>
<name>A0ACC3THL8_9ASCO</name>
<sequence length="82" mass="9038">MPNQCRLEPSLPWAAFDATGFSEQTPAKDIPIPAPVALCLTWLSEKAARILLKEPFLIVKDLGDGPAQTRFDNAIHGARHWS</sequence>
<dbReference type="Proteomes" id="UP001489719">
    <property type="component" value="Unassembled WGS sequence"/>
</dbReference>
<evidence type="ECO:0000313" key="2">
    <source>
        <dbReference type="Proteomes" id="UP001489719"/>
    </source>
</evidence>
<protein>
    <submittedName>
        <fullName evidence="1">Uncharacterized protein</fullName>
    </submittedName>
</protein>
<evidence type="ECO:0000313" key="1">
    <source>
        <dbReference type="EMBL" id="KAK9320160.1"/>
    </source>
</evidence>
<dbReference type="EMBL" id="MU970142">
    <property type="protein sequence ID" value="KAK9320160.1"/>
    <property type="molecule type" value="Genomic_DNA"/>
</dbReference>
<accession>A0ACC3THL8</accession>
<organism evidence="1 2">
    <name type="scientific">Lipomyces orientalis</name>
    <dbReference type="NCBI Taxonomy" id="1233043"/>
    <lineage>
        <taxon>Eukaryota</taxon>
        <taxon>Fungi</taxon>
        <taxon>Dikarya</taxon>
        <taxon>Ascomycota</taxon>
        <taxon>Saccharomycotina</taxon>
        <taxon>Lipomycetes</taxon>
        <taxon>Lipomycetales</taxon>
        <taxon>Lipomycetaceae</taxon>
        <taxon>Lipomyces</taxon>
    </lineage>
</organism>
<gene>
    <name evidence="1" type="ORF">V1517DRAFT_11373</name>
</gene>
<reference evidence="2" key="1">
    <citation type="journal article" date="2024" name="Front. Bioeng. Biotechnol.">
        <title>Genome-scale model development and genomic sequencing of the oleaginous clade Lipomyces.</title>
        <authorList>
            <person name="Czajka J.J."/>
            <person name="Han Y."/>
            <person name="Kim J."/>
            <person name="Mondo S.J."/>
            <person name="Hofstad B.A."/>
            <person name="Robles A."/>
            <person name="Haridas S."/>
            <person name="Riley R."/>
            <person name="LaButti K."/>
            <person name="Pangilinan J."/>
            <person name="Andreopoulos W."/>
            <person name="Lipzen A."/>
            <person name="Yan J."/>
            <person name="Wang M."/>
            <person name="Ng V."/>
            <person name="Grigoriev I.V."/>
            <person name="Spatafora J.W."/>
            <person name="Magnuson J.K."/>
            <person name="Baker S.E."/>
            <person name="Pomraning K.R."/>
        </authorList>
    </citation>
    <scope>NUCLEOTIDE SEQUENCE [LARGE SCALE GENOMIC DNA]</scope>
    <source>
        <strain evidence="2">CBS 10300</strain>
    </source>
</reference>
<proteinExistence type="predicted"/>
<keyword evidence="2" id="KW-1185">Reference proteome</keyword>